<sequence>MVYHLVKKDFLLAKKYWTVMLIAGLVLPIFIKSKVDFMPGGFLAFFLSTLFIQYLLFNTVSMIEYKSKGSALLCATPYTRRTIVIAKYFFLLAIFAGCYLLYSFASLLIPAKMEMLSLSEVGVSILVMAAVFGVMIPVQYRFGYEKSKYIFMFLIFLFPFVFPQMIRAMQFQQIGLQNLLPLPGVVQVLFLGLLALSISWISMECSARIYAKQNL</sequence>
<feature type="transmembrane region" description="Helical" evidence="1">
    <location>
        <begin position="121"/>
        <end position="142"/>
    </location>
</feature>
<proteinExistence type="predicted"/>
<feature type="transmembrane region" description="Helical" evidence="1">
    <location>
        <begin position="37"/>
        <end position="57"/>
    </location>
</feature>
<dbReference type="RefSeq" id="WP_251872793.1">
    <property type="nucleotide sequence ID" value="NZ_CP098755.1"/>
</dbReference>
<keyword evidence="1" id="KW-0472">Membrane</keyword>
<dbReference type="EMBL" id="CP098755">
    <property type="protein sequence ID" value="USG65701.1"/>
    <property type="molecule type" value="Genomic_DNA"/>
</dbReference>
<feature type="transmembrane region" description="Helical" evidence="1">
    <location>
        <begin position="88"/>
        <end position="109"/>
    </location>
</feature>
<feature type="transmembrane region" description="Helical" evidence="1">
    <location>
        <begin position="12"/>
        <end position="31"/>
    </location>
</feature>
<dbReference type="Proteomes" id="UP001056500">
    <property type="component" value="Chromosome"/>
</dbReference>
<evidence type="ECO:0000313" key="2">
    <source>
        <dbReference type="EMBL" id="USG65701.1"/>
    </source>
</evidence>
<evidence type="ECO:0000256" key="1">
    <source>
        <dbReference type="SAM" id="Phobius"/>
    </source>
</evidence>
<keyword evidence="1" id="KW-1133">Transmembrane helix</keyword>
<dbReference type="InterPro" id="IPR025699">
    <property type="entry name" value="ABC2_memb-like"/>
</dbReference>
<protein>
    <submittedName>
        <fullName evidence="2">ABC-2 transporter permease</fullName>
    </submittedName>
</protein>
<name>A0ABY4WFU3_9BACL</name>
<organism evidence="2 3">
    <name type="scientific">Brevibacillus ruminantium</name>
    <dbReference type="NCBI Taxonomy" id="2950604"/>
    <lineage>
        <taxon>Bacteria</taxon>
        <taxon>Bacillati</taxon>
        <taxon>Bacillota</taxon>
        <taxon>Bacilli</taxon>
        <taxon>Bacillales</taxon>
        <taxon>Paenibacillaceae</taxon>
        <taxon>Brevibacillus</taxon>
    </lineage>
</organism>
<accession>A0ABY4WFU3</accession>
<feature type="transmembrane region" description="Helical" evidence="1">
    <location>
        <begin position="149"/>
        <end position="166"/>
    </location>
</feature>
<keyword evidence="3" id="KW-1185">Reference proteome</keyword>
<gene>
    <name evidence="2" type="ORF">NDK47_26990</name>
</gene>
<evidence type="ECO:0000313" key="3">
    <source>
        <dbReference type="Proteomes" id="UP001056500"/>
    </source>
</evidence>
<feature type="transmembrane region" description="Helical" evidence="1">
    <location>
        <begin position="186"/>
        <end position="203"/>
    </location>
</feature>
<keyword evidence="1" id="KW-0812">Transmembrane</keyword>
<dbReference type="Pfam" id="PF13346">
    <property type="entry name" value="ABC2_membrane_5"/>
    <property type="match status" value="1"/>
</dbReference>
<reference evidence="2" key="1">
    <citation type="submission" date="2022-06" db="EMBL/GenBank/DDBJ databases">
        <title>Genome sequencing of Brevibacillus sp. BB3-R1.</title>
        <authorList>
            <person name="Heo J."/>
            <person name="Lee D."/>
            <person name="Won M."/>
            <person name="Han B.-H."/>
            <person name="Hong S.-B."/>
            <person name="Kwon S.-W."/>
        </authorList>
    </citation>
    <scope>NUCLEOTIDE SEQUENCE</scope>
    <source>
        <strain evidence="2">BB3-R1</strain>
    </source>
</reference>